<comment type="similarity">
    <text evidence="1">Belongs to the PA28 family.</text>
</comment>
<dbReference type="InterPro" id="IPR036252">
    <property type="entry name" value="Proteasome_activ_sf"/>
</dbReference>
<dbReference type="SUPFAM" id="SSF47216">
    <property type="entry name" value="Proteasome activator"/>
    <property type="match status" value="1"/>
</dbReference>
<feature type="region of interest" description="Disordered" evidence="3">
    <location>
        <begin position="200"/>
        <end position="284"/>
    </location>
</feature>
<dbReference type="GO" id="GO:0008537">
    <property type="term" value="C:proteasome activator complex"/>
    <property type="evidence" value="ECO:0007669"/>
    <property type="project" value="InterPro"/>
</dbReference>
<dbReference type="GO" id="GO:0061133">
    <property type="term" value="F:endopeptidase activator activity"/>
    <property type="evidence" value="ECO:0007669"/>
    <property type="project" value="TreeGrafter"/>
</dbReference>
<feature type="compositionally biased region" description="Low complexity" evidence="3">
    <location>
        <begin position="537"/>
        <end position="547"/>
    </location>
</feature>
<dbReference type="PANTHER" id="PTHR10660">
    <property type="entry name" value="PROTEASOME REGULATOR PA28"/>
    <property type="match status" value="1"/>
</dbReference>
<feature type="region of interest" description="Disordered" evidence="3">
    <location>
        <begin position="520"/>
        <end position="585"/>
    </location>
</feature>
<dbReference type="InterPro" id="IPR036997">
    <property type="entry name" value="PA28_C_sf"/>
</dbReference>
<feature type="compositionally biased region" description="Pro residues" evidence="3">
    <location>
        <begin position="264"/>
        <end position="280"/>
    </location>
</feature>
<comment type="caution">
    <text evidence="5">The sequence shown here is derived from an EMBL/GenBank/DDBJ whole genome shotgun (WGS) entry which is preliminary data.</text>
</comment>
<dbReference type="GO" id="GO:0061136">
    <property type="term" value="P:regulation of proteasomal protein catabolic process"/>
    <property type="evidence" value="ECO:0007669"/>
    <property type="project" value="TreeGrafter"/>
</dbReference>
<dbReference type="InterPro" id="IPR009077">
    <property type="entry name" value="Proteasome_activ_PA28"/>
</dbReference>
<feature type="compositionally biased region" description="Pro residues" evidence="3">
    <location>
        <begin position="210"/>
        <end position="221"/>
    </location>
</feature>
<dbReference type="Proteomes" id="UP000324800">
    <property type="component" value="Unassembled WGS sequence"/>
</dbReference>
<evidence type="ECO:0000256" key="3">
    <source>
        <dbReference type="SAM" id="MobiDB-lite"/>
    </source>
</evidence>
<feature type="domain" description="Proteasome activator PA28 C-terminal" evidence="4">
    <location>
        <begin position="75"/>
        <end position="197"/>
    </location>
</feature>
<proteinExistence type="inferred from homology"/>
<evidence type="ECO:0000313" key="6">
    <source>
        <dbReference type="Proteomes" id="UP000324800"/>
    </source>
</evidence>
<dbReference type="GO" id="GO:0005654">
    <property type="term" value="C:nucleoplasm"/>
    <property type="evidence" value="ECO:0007669"/>
    <property type="project" value="TreeGrafter"/>
</dbReference>
<gene>
    <name evidence="5" type="ORF">EZS28_014152</name>
</gene>
<keyword evidence="2" id="KW-0647">Proteasome</keyword>
<evidence type="ECO:0000256" key="1">
    <source>
        <dbReference type="ARBA" id="ARBA00005883"/>
    </source>
</evidence>
<protein>
    <recommendedName>
        <fullName evidence="4">Proteasome activator PA28 C-terminal domain-containing protein</fullName>
    </recommendedName>
</protein>
<reference evidence="5 6" key="1">
    <citation type="submission" date="2019-03" db="EMBL/GenBank/DDBJ databases">
        <title>Single cell metagenomics reveals metabolic interactions within the superorganism composed of flagellate Streblomastix strix and complex community of Bacteroidetes bacteria on its surface.</title>
        <authorList>
            <person name="Treitli S.C."/>
            <person name="Kolisko M."/>
            <person name="Husnik F."/>
            <person name="Keeling P."/>
            <person name="Hampl V."/>
        </authorList>
    </citation>
    <scope>NUCLEOTIDE SEQUENCE [LARGE SCALE GENOMIC DNA]</scope>
    <source>
        <strain evidence="5">ST1C</strain>
    </source>
</reference>
<organism evidence="5 6">
    <name type="scientific">Streblomastix strix</name>
    <dbReference type="NCBI Taxonomy" id="222440"/>
    <lineage>
        <taxon>Eukaryota</taxon>
        <taxon>Metamonada</taxon>
        <taxon>Preaxostyla</taxon>
        <taxon>Oxymonadida</taxon>
        <taxon>Streblomastigidae</taxon>
        <taxon>Streblomastix</taxon>
    </lineage>
</organism>
<dbReference type="EMBL" id="SNRW01003260">
    <property type="protein sequence ID" value="KAA6390321.1"/>
    <property type="molecule type" value="Genomic_DNA"/>
</dbReference>
<evidence type="ECO:0000313" key="5">
    <source>
        <dbReference type="EMBL" id="KAA6390321.1"/>
    </source>
</evidence>
<feature type="compositionally biased region" description="Low complexity" evidence="3">
    <location>
        <begin position="222"/>
        <end position="244"/>
    </location>
</feature>
<dbReference type="InterPro" id="IPR003186">
    <property type="entry name" value="PA28_C"/>
</dbReference>
<dbReference type="Pfam" id="PF02252">
    <property type="entry name" value="PA28_C"/>
    <property type="match status" value="1"/>
</dbReference>
<feature type="region of interest" description="Disordered" evidence="3">
    <location>
        <begin position="611"/>
        <end position="701"/>
    </location>
</feature>
<dbReference type="OrthoDB" id="6591885at2759"/>
<feature type="compositionally biased region" description="Low complexity" evidence="3">
    <location>
        <begin position="200"/>
        <end position="209"/>
    </location>
</feature>
<dbReference type="AlphaFoldDB" id="A0A5J4W5W0"/>
<sequence length="734" mass="83187">MKPVKSSSGQKARTFCQKLKKQTTEQVNECINLMKQKVTTLSELLRDIMTKSKEVDDACIIPSISSIPPGGNVIIPLNQKLIDLITQVTEEARSVLEIYRIVHFWIQLNIPPVEEGRGIGVEIQTEVTGEIESAEETATTALSTLSIYHLKRSQIVEKICRYPSIENFQRVLIFFDRKQHFDLVVQVKALRDECAEVCGQQPPSQFTPGQQPPPQFPPGQQPHPKFSQVQPGQQQPSQILQFPQVQPPQNKQPLPQIPQVQRNSPPPQQPPANQPQPPAQPTIQNRFSNADQNAAQFFANGMSVNLLPQFNGKILRVIGQMVACSRSMREGKLEFVSMLKIHPKGQTGQLPNMKLVLGPGQEGLAQVFVDQYQIPTKEQLISVYSIPYQTPPGTKEPIIFVPIGLGKIEGNINSKAEEITIQDEDAYIIGDYHQEYLAELQRIYDVEQEQDIQRQKEIQDQKTKEYIEEQRRIIDAANQAAQAQKIQEERAQQLYAQQLYAQQLAAQQLAEIERKRKEEQDALEQAGRAAREKALHEQQLQQQQAAREQAERERKQKEEEDQRRQQLNGGGNNPGQNPATNEDMLPCECGEIVPRSRYEAHQAEHIRLREQVARQRQQQGEGGQGGVVNPPVPQPAPDQQPGEEIIPCDRCKKPIPFSQYEAHQQEHNGQRQQAGVGQIQPLPQQLQQNPVPQPAPDQQPGEIIIPCERCRKPIPFSQYQAHFDEHQRVLQGQH</sequence>
<dbReference type="GO" id="GO:0005737">
    <property type="term" value="C:cytoplasm"/>
    <property type="evidence" value="ECO:0007669"/>
    <property type="project" value="TreeGrafter"/>
</dbReference>
<feature type="compositionally biased region" description="Low complexity" evidence="3">
    <location>
        <begin position="678"/>
        <end position="690"/>
    </location>
</feature>
<dbReference type="Gene3D" id="1.20.120.180">
    <property type="entry name" value="Proteasome activator pa28, C-terminal domain"/>
    <property type="match status" value="1"/>
</dbReference>
<feature type="compositionally biased region" description="Basic and acidic residues" evidence="3">
    <location>
        <begin position="548"/>
        <end position="564"/>
    </location>
</feature>
<dbReference type="PANTHER" id="PTHR10660:SF2">
    <property type="entry name" value="LD45860P"/>
    <property type="match status" value="1"/>
</dbReference>
<evidence type="ECO:0000256" key="2">
    <source>
        <dbReference type="ARBA" id="ARBA00022942"/>
    </source>
</evidence>
<dbReference type="GO" id="GO:2000045">
    <property type="term" value="P:regulation of G1/S transition of mitotic cell cycle"/>
    <property type="evidence" value="ECO:0007669"/>
    <property type="project" value="TreeGrafter"/>
</dbReference>
<evidence type="ECO:0000259" key="4">
    <source>
        <dbReference type="Pfam" id="PF02252"/>
    </source>
</evidence>
<name>A0A5J4W5W0_9EUKA</name>
<accession>A0A5J4W5W0</accession>